<gene>
    <name evidence="6" type="ORF">LAMO00422_LOCUS6135</name>
</gene>
<dbReference type="SUPFAM" id="SSF52922">
    <property type="entry name" value="TK C-terminal domain-like"/>
    <property type="match status" value="1"/>
</dbReference>
<dbReference type="InterPro" id="IPR033248">
    <property type="entry name" value="Transketolase_C"/>
</dbReference>
<dbReference type="SMART" id="SM00861">
    <property type="entry name" value="Transket_pyr"/>
    <property type="match status" value="1"/>
</dbReference>
<evidence type="ECO:0000256" key="4">
    <source>
        <dbReference type="ARBA" id="ARBA00051764"/>
    </source>
</evidence>
<dbReference type="Gene3D" id="3.40.50.970">
    <property type="match status" value="1"/>
</dbReference>
<dbReference type="GO" id="GO:0007584">
    <property type="term" value="P:response to nutrient"/>
    <property type="evidence" value="ECO:0007669"/>
    <property type="project" value="TreeGrafter"/>
</dbReference>
<dbReference type="EC" id="1.2.4.4" evidence="2"/>
<dbReference type="SUPFAM" id="SSF52518">
    <property type="entry name" value="Thiamin diphosphate-binding fold (THDP-binding)"/>
    <property type="match status" value="1"/>
</dbReference>
<dbReference type="FunFam" id="3.40.50.920:FF:000001">
    <property type="entry name" value="Pyruvate dehydrogenase E1 beta subunit"/>
    <property type="match status" value="1"/>
</dbReference>
<dbReference type="InterPro" id="IPR029061">
    <property type="entry name" value="THDP-binding"/>
</dbReference>
<evidence type="ECO:0000259" key="5">
    <source>
        <dbReference type="SMART" id="SM00861"/>
    </source>
</evidence>
<dbReference type="Pfam" id="PF02779">
    <property type="entry name" value="Transket_pyr"/>
    <property type="match status" value="1"/>
</dbReference>
<dbReference type="FunFam" id="3.40.50.970:FF:000001">
    <property type="entry name" value="Pyruvate dehydrogenase E1 beta subunit"/>
    <property type="match status" value="1"/>
</dbReference>
<evidence type="ECO:0000256" key="1">
    <source>
        <dbReference type="ARBA" id="ARBA00001964"/>
    </source>
</evidence>
<evidence type="ECO:0000256" key="2">
    <source>
        <dbReference type="ARBA" id="ARBA00012277"/>
    </source>
</evidence>
<dbReference type="Gene3D" id="3.40.50.920">
    <property type="match status" value="1"/>
</dbReference>
<dbReference type="GO" id="GO:0009083">
    <property type="term" value="P:branched-chain amino acid catabolic process"/>
    <property type="evidence" value="ECO:0007669"/>
    <property type="project" value="TreeGrafter"/>
</dbReference>
<dbReference type="Pfam" id="PF02780">
    <property type="entry name" value="Transketolase_C"/>
    <property type="match status" value="1"/>
</dbReference>
<dbReference type="EMBL" id="HBEM01008817">
    <property type="protein sequence ID" value="CAD8441132.1"/>
    <property type="molecule type" value="Transcribed_RNA"/>
</dbReference>
<dbReference type="InterPro" id="IPR009014">
    <property type="entry name" value="Transketo_C/PFOR_II"/>
</dbReference>
<organism evidence="6">
    <name type="scientific">Amorphochlora amoebiformis</name>
    <dbReference type="NCBI Taxonomy" id="1561963"/>
    <lineage>
        <taxon>Eukaryota</taxon>
        <taxon>Sar</taxon>
        <taxon>Rhizaria</taxon>
        <taxon>Cercozoa</taxon>
        <taxon>Chlorarachniophyceae</taxon>
        <taxon>Amorphochlora</taxon>
    </lineage>
</organism>
<name>A0A7S0GWD9_9EUKA</name>
<comment type="catalytic activity">
    <reaction evidence="4">
        <text>N(6)-[(R)-lipoyl]-L-lysyl-[protein] + 3-methyl-2-oxobutanoate + H(+) = N(6)-[(R)-S(8)-2-methylpropanoyldihydrolipoyl]-L-lysyl-[protein] + CO2</text>
        <dbReference type="Rhea" id="RHEA:13457"/>
        <dbReference type="Rhea" id="RHEA-COMP:10474"/>
        <dbReference type="Rhea" id="RHEA-COMP:10497"/>
        <dbReference type="ChEBI" id="CHEBI:11851"/>
        <dbReference type="ChEBI" id="CHEBI:15378"/>
        <dbReference type="ChEBI" id="CHEBI:16526"/>
        <dbReference type="ChEBI" id="CHEBI:83099"/>
        <dbReference type="ChEBI" id="CHEBI:83142"/>
        <dbReference type="EC" id="1.2.4.4"/>
    </reaction>
    <physiologicalReaction direction="left-to-right" evidence="4">
        <dbReference type="Rhea" id="RHEA:13458"/>
    </physiologicalReaction>
</comment>
<protein>
    <recommendedName>
        <fullName evidence="2">3-methyl-2-oxobutanoate dehydrogenase (2-methylpropanoyl-transferring)</fullName>
        <ecNumber evidence="2">1.2.4.4</ecNumber>
    </recommendedName>
</protein>
<comment type="cofactor">
    <cofactor evidence="1">
        <name>thiamine diphosphate</name>
        <dbReference type="ChEBI" id="CHEBI:58937"/>
    </cofactor>
</comment>
<dbReference type="AlphaFoldDB" id="A0A7S0GWD9"/>
<evidence type="ECO:0000313" key="6">
    <source>
        <dbReference type="EMBL" id="CAD8441132.1"/>
    </source>
</evidence>
<keyword evidence="3" id="KW-0560">Oxidoreductase</keyword>
<reference evidence="6" key="1">
    <citation type="submission" date="2021-01" db="EMBL/GenBank/DDBJ databases">
        <authorList>
            <person name="Corre E."/>
            <person name="Pelletier E."/>
            <person name="Niang G."/>
            <person name="Scheremetjew M."/>
            <person name="Finn R."/>
            <person name="Kale V."/>
            <person name="Holt S."/>
            <person name="Cochrane G."/>
            <person name="Meng A."/>
            <person name="Brown T."/>
            <person name="Cohen L."/>
        </authorList>
    </citation>
    <scope>NUCLEOTIDE SEQUENCE</scope>
    <source>
        <strain evidence="6">CCMP2058</strain>
    </source>
</reference>
<dbReference type="CDD" id="cd07036">
    <property type="entry name" value="TPP_PYR_E1-PDHc-beta_like"/>
    <property type="match status" value="1"/>
</dbReference>
<dbReference type="GO" id="GO:0003863">
    <property type="term" value="F:branched-chain 2-oxo acid dehydrogenase activity"/>
    <property type="evidence" value="ECO:0007669"/>
    <property type="project" value="UniProtKB-EC"/>
</dbReference>
<accession>A0A7S0GWD9</accession>
<proteinExistence type="predicted"/>
<dbReference type="PANTHER" id="PTHR42980">
    <property type="entry name" value="2-OXOISOVALERATE DEHYDROGENASE SUBUNIT BETA-RELATED"/>
    <property type="match status" value="1"/>
</dbReference>
<sequence length="367" mass="40516">MLSPAPFALVRALTRIRLPSRHRVARRGCRMMSGVAVVEGMEKKSMNLFTAINDAMAVAMETDPKAVVMGEDVKFGGVFRCTLGLVDKFGNDRVFNTPLTEQGIVGFGTGMCSVGHTVIAEVQFADYLHPAFDQIMNETSKYRYRSGSQFECGGLTIRTPYGVVGHGGFYHSQSPEAMYCQPGMKIVIPRGPIQAKGLLLSCIRDKNPCIFFEPKILYRSSVEEVPIGDYELPLGKAEILREGSDVTVIGWGSQLKHLEKACDLAKETGISCELIDVQTLYPYDIDTLQESVKKTGRCVISHEAAVTGGWGAELSAKLQERCFDHLEAPIQRVCGLDVPPSPLVFEKIHIPDALKNFDAIKRIVYEY</sequence>
<evidence type="ECO:0000256" key="3">
    <source>
        <dbReference type="ARBA" id="ARBA00023002"/>
    </source>
</evidence>
<dbReference type="InterPro" id="IPR005475">
    <property type="entry name" value="Transketolase-like_Pyr-bd"/>
</dbReference>
<feature type="domain" description="Transketolase-like pyrimidine-binding" evidence="5">
    <location>
        <begin position="46"/>
        <end position="220"/>
    </location>
</feature>
<dbReference type="PANTHER" id="PTHR42980:SF1">
    <property type="entry name" value="2-OXOISOVALERATE DEHYDROGENASE SUBUNIT BETA, MITOCHONDRIAL"/>
    <property type="match status" value="1"/>
</dbReference>